<dbReference type="EMBL" id="CP019236">
    <property type="protein sequence ID" value="APW40059.1"/>
    <property type="molecule type" value="Genomic_DNA"/>
</dbReference>
<evidence type="ECO:0000256" key="2">
    <source>
        <dbReference type="SAM" id="SignalP"/>
    </source>
</evidence>
<feature type="transmembrane region" description="Helical" evidence="1">
    <location>
        <begin position="228"/>
        <end position="256"/>
    </location>
</feature>
<keyword evidence="1" id="KW-0472">Membrane</keyword>
<dbReference type="Gene3D" id="3.10.310.50">
    <property type="match status" value="1"/>
</dbReference>
<dbReference type="RefSeq" id="WP_076203253.1">
    <property type="nucleotide sequence ID" value="NZ_CP019236.1"/>
</dbReference>
<name>A0A1P8K247_9BURK</name>
<evidence type="ECO:0000313" key="5">
    <source>
        <dbReference type="Proteomes" id="UP000186609"/>
    </source>
</evidence>
<dbReference type="PANTHER" id="PTHR30373:SF2">
    <property type="entry name" value="UPF0603 PROTEIN YGCG"/>
    <property type="match status" value="1"/>
</dbReference>
<evidence type="ECO:0000259" key="3">
    <source>
        <dbReference type="Pfam" id="PF04536"/>
    </source>
</evidence>
<keyword evidence="5" id="KW-1185">Reference proteome</keyword>
<keyword evidence="2" id="KW-0732">Signal</keyword>
<accession>A0A1P8K247</accession>
<dbReference type="Proteomes" id="UP000186609">
    <property type="component" value="Chromosome"/>
</dbReference>
<dbReference type="STRING" id="1842727.RD110_25005"/>
<evidence type="ECO:0000256" key="1">
    <source>
        <dbReference type="SAM" id="Phobius"/>
    </source>
</evidence>
<protein>
    <recommendedName>
        <fullName evidence="3">TPM domain-containing protein</fullName>
    </recommendedName>
</protein>
<feature type="chain" id="PRO_5012342827" description="TPM domain-containing protein" evidence="2">
    <location>
        <begin position="29"/>
        <end position="318"/>
    </location>
</feature>
<feature type="signal peptide" evidence="2">
    <location>
        <begin position="1"/>
        <end position="28"/>
    </location>
</feature>
<keyword evidence="1" id="KW-0812">Transmembrane</keyword>
<dbReference type="InterPro" id="IPR007621">
    <property type="entry name" value="TPM_dom"/>
</dbReference>
<dbReference type="PANTHER" id="PTHR30373">
    <property type="entry name" value="UPF0603 PROTEIN YGCG"/>
    <property type="match status" value="1"/>
</dbReference>
<dbReference type="PROSITE" id="PS51257">
    <property type="entry name" value="PROKAR_LIPOPROTEIN"/>
    <property type="match status" value="1"/>
</dbReference>
<feature type="transmembrane region" description="Helical" evidence="1">
    <location>
        <begin position="194"/>
        <end position="216"/>
    </location>
</feature>
<evidence type="ECO:0000313" key="4">
    <source>
        <dbReference type="EMBL" id="APW40059.1"/>
    </source>
</evidence>
<gene>
    <name evidence="4" type="ORF">RD110_25005</name>
</gene>
<sequence>MVPLAKTGVAVRQLYLVLLCLALTLACAAVQAQSVLPVPPLTAHVVDQTGTFSEPQRQALEAKLAAFEAASGAQVVVLMVPTTQPEDIFGYANRVANVWKIGRKDIGDGLLLVVAKNDRRLRIEVAKSLEGAIPDLAASQIIDEAITPRFKQGDFAGGVDAGVDRIMVRIKGEALPAPTTSGNQRPLGDQGFQWMDLAIFLFIAVPVVGAIARSILGNKLGSLATGGAVGALAWFITASVVLAGIAGLLALLFTLIAAATGGRTSPGRGGMGGLGGLGGGMGGWSSGRGGGFGGGGGGGGFGSGGGGNFGGGGASGGW</sequence>
<keyword evidence="1" id="KW-1133">Transmembrane helix</keyword>
<dbReference type="AlphaFoldDB" id="A0A1P8K247"/>
<dbReference type="KEGG" id="rhy:RD110_25005"/>
<proteinExistence type="predicted"/>
<organism evidence="4 5">
    <name type="scientific">Rhodoferax koreensis</name>
    <dbReference type="NCBI Taxonomy" id="1842727"/>
    <lineage>
        <taxon>Bacteria</taxon>
        <taxon>Pseudomonadati</taxon>
        <taxon>Pseudomonadota</taxon>
        <taxon>Betaproteobacteria</taxon>
        <taxon>Burkholderiales</taxon>
        <taxon>Comamonadaceae</taxon>
        <taxon>Rhodoferax</taxon>
    </lineage>
</organism>
<reference evidence="4 5" key="1">
    <citation type="submission" date="2017-01" db="EMBL/GenBank/DDBJ databases">
        <authorList>
            <person name="Mah S.A."/>
            <person name="Swanson W.J."/>
            <person name="Moy G.W."/>
            <person name="Vacquier V.D."/>
        </authorList>
    </citation>
    <scope>NUCLEOTIDE SEQUENCE [LARGE SCALE GENOMIC DNA]</scope>
    <source>
        <strain evidence="4 5">DCY110</strain>
    </source>
</reference>
<dbReference type="Pfam" id="PF04536">
    <property type="entry name" value="TPM_phosphatase"/>
    <property type="match status" value="1"/>
</dbReference>
<feature type="domain" description="TPM" evidence="3">
    <location>
        <begin position="45"/>
        <end position="167"/>
    </location>
</feature>